<reference evidence="11" key="1">
    <citation type="journal article" date="2017" name="Nat. Microbiol.">
        <title>Global analysis of biosynthetic gene clusters reveals vast potential of secondary metabolite production in Penicillium species.</title>
        <authorList>
            <person name="Nielsen J.C."/>
            <person name="Grijseels S."/>
            <person name="Prigent S."/>
            <person name="Ji B."/>
            <person name="Dainat J."/>
            <person name="Nielsen K.F."/>
            <person name="Frisvad J.C."/>
            <person name="Workman M."/>
            <person name="Nielsen J."/>
        </authorList>
    </citation>
    <scope>NUCLEOTIDE SEQUENCE [LARGE SCALE GENOMIC DNA]</scope>
    <source>
        <strain evidence="11">IBT 24891</strain>
    </source>
</reference>
<dbReference type="STRING" id="303698.A0A1V6TPD9"/>
<dbReference type="GO" id="GO:0005737">
    <property type="term" value="C:cytoplasm"/>
    <property type="evidence" value="ECO:0007669"/>
    <property type="project" value="TreeGrafter"/>
</dbReference>
<dbReference type="SMART" id="SM01117">
    <property type="entry name" value="Cyt-b5"/>
    <property type="match status" value="1"/>
</dbReference>
<evidence type="ECO:0000256" key="1">
    <source>
        <dbReference type="ARBA" id="ARBA00001974"/>
    </source>
</evidence>
<evidence type="ECO:0000313" key="10">
    <source>
        <dbReference type="EMBL" id="OQE27423.1"/>
    </source>
</evidence>
<evidence type="ECO:0000313" key="11">
    <source>
        <dbReference type="Proteomes" id="UP000191285"/>
    </source>
</evidence>
<keyword evidence="7" id="KW-0560">Oxidoreductase</keyword>
<dbReference type="Proteomes" id="UP000191285">
    <property type="component" value="Unassembled WGS sequence"/>
</dbReference>
<name>A0A1V6TPD9_9EURO</name>
<comment type="caution">
    <text evidence="10">The sequence shown here is derived from an EMBL/GenBank/DDBJ whole genome shotgun (WGS) entry which is preliminary data.</text>
</comment>
<evidence type="ECO:0000256" key="4">
    <source>
        <dbReference type="ARBA" id="ARBA00022630"/>
    </source>
</evidence>
<dbReference type="Gene3D" id="1.10.540.10">
    <property type="entry name" value="Acyl-CoA dehydrogenase/oxidase, N-terminal domain"/>
    <property type="match status" value="1"/>
</dbReference>
<keyword evidence="3" id="KW-0349">Heme</keyword>
<dbReference type="Pfam" id="PF00173">
    <property type="entry name" value="Cyt-b5"/>
    <property type="match status" value="1"/>
</dbReference>
<dbReference type="InterPro" id="IPR046373">
    <property type="entry name" value="Acyl-CoA_Oxase/DH_mid-dom_sf"/>
</dbReference>
<dbReference type="PROSITE" id="PS00191">
    <property type="entry name" value="CYTOCHROME_B5_1"/>
    <property type="match status" value="1"/>
</dbReference>
<accession>A0A1V6TPD9</accession>
<dbReference type="InterPro" id="IPR018506">
    <property type="entry name" value="Cyt_B5_heme-BS"/>
</dbReference>
<dbReference type="PROSITE" id="PS50255">
    <property type="entry name" value="CYTOCHROME_B5_2"/>
    <property type="match status" value="1"/>
</dbReference>
<keyword evidence="8" id="KW-0408">Iron</keyword>
<dbReference type="PROSITE" id="PS00072">
    <property type="entry name" value="ACYL_COA_DH_1"/>
    <property type="match status" value="1"/>
</dbReference>
<dbReference type="Gene3D" id="3.10.120.10">
    <property type="entry name" value="Cytochrome b5-like heme/steroid binding domain"/>
    <property type="match status" value="1"/>
</dbReference>
<keyword evidence="11" id="KW-1185">Reference proteome</keyword>
<dbReference type="InterPro" id="IPR036400">
    <property type="entry name" value="Cyt_B5-like_heme/steroid_sf"/>
</dbReference>
<dbReference type="InterPro" id="IPR001199">
    <property type="entry name" value="Cyt_B5-like_heme/steroid-bd"/>
</dbReference>
<dbReference type="GO" id="GO:0020037">
    <property type="term" value="F:heme binding"/>
    <property type="evidence" value="ECO:0007669"/>
    <property type="project" value="InterPro"/>
</dbReference>
<dbReference type="Gene3D" id="1.20.140.10">
    <property type="entry name" value="Butyryl-CoA Dehydrogenase, subunit A, domain 3"/>
    <property type="match status" value="1"/>
</dbReference>
<dbReference type="InterPro" id="IPR009100">
    <property type="entry name" value="AcylCoA_DH/oxidase_NM_dom_sf"/>
</dbReference>
<dbReference type="InterPro" id="IPR006091">
    <property type="entry name" value="Acyl-CoA_Oxase/DH_mid-dom"/>
</dbReference>
<dbReference type="InterPro" id="IPR006089">
    <property type="entry name" value="Acyl-CoA_DH_CS"/>
</dbReference>
<evidence type="ECO:0000256" key="2">
    <source>
        <dbReference type="ARBA" id="ARBA00009347"/>
    </source>
</evidence>
<dbReference type="SUPFAM" id="SSF55856">
    <property type="entry name" value="Cytochrome b5-like heme/steroid binding domain"/>
    <property type="match status" value="1"/>
</dbReference>
<evidence type="ECO:0000259" key="9">
    <source>
        <dbReference type="PROSITE" id="PS50255"/>
    </source>
</evidence>
<dbReference type="Pfam" id="PF00441">
    <property type="entry name" value="Acyl-CoA_dh_1"/>
    <property type="match status" value="1"/>
</dbReference>
<dbReference type="GO" id="GO:0050660">
    <property type="term" value="F:flavin adenine dinucleotide binding"/>
    <property type="evidence" value="ECO:0007669"/>
    <property type="project" value="InterPro"/>
</dbReference>
<dbReference type="AlphaFoldDB" id="A0A1V6TPD9"/>
<dbReference type="InterPro" id="IPR036250">
    <property type="entry name" value="AcylCo_DH-like_C"/>
</dbReference>
<dbReference type="SUPFAM" id="SSF47203">
    <property type="entry name" value="Acyl-CoA dehydrogenase C-terminal domain-like"/>
    <property type="match status" value="1"/>
</dbReference>
<sequence>MPEILSRAEVAKHNTEDSLWCIIDHQVYDLTDFVDAHPGGSVVLAQVAGQDATVDFYNLHRQEVLEKYRDQLCIGTVEGEKPEVIQPKAGALSPVPYAEPLWLRPQFKSPYFKESHRRLQKAIREFTDLHVTPEAQEKERDGTYISQELINKMAENGVLAMRLGPGKHLHGKTLLGGAVDGKEFDYLHDMIVTQELVRANARGFQDGNMAGMAISLSAVKEWLRNPALKEQVTAEVLSGQKKMCLAITEAFAGSDVAGLKTTAEKTPDGKHYIVNGTKKWITNGMFADYFVTGCKTEKGFSVLLIPRCEGIETKQIKTSYSTAAGTAFVQYENVKVPVENLLGEEHKGFIVIMSNFNHERFMMVAAVVRMSMTIVEECLKWCNQRIVFGKKLVEQPAIRQKLARMISLTESCQAWLESIAYQMCNMSYAEQSAHLGGPIGLLKSHATRSAQEIADHSTNIFGGRGITQTGMGKVIEMFHRTYKFDAILGGTEEILADLGVRQAMKKFPKAML</sequence>
<keyword evidence="6" id="KW-0274">FAD</keyword>
<dbReference type="PANTHER" id="PTHR48083">
    <property type="entry name" value="MEDIUM-CHAIN SPECIFIC ACYL-COA DEHYDROGENASE, MITOCHONDRIAL-RELATED"/>
    <property type="match status" value="1"/>
</dbReference>
<feature type="domain" description="Cytochrome b5 heme-binding" evidence="9">
    <location>
        <begin position="2"/>
        <end position="78"/>
    </location>
</feature>
<dbReference type="PANTHER" id="PTHR48083:SF28">
    <property type="entry name" value="ACYL-COA DEHYDROGENASE FAMILY PROTEIN (AFU_ORTHOLOGUE AFUA_6G10880)-RELATED"/>
    <property type="match status" value="1"/>
</dbReference>
<dbReference type="EMBL" id="MLKD01000004">
    <property type="protein sequence ID" value="OQE27423.1"/>
    <property type="molecule type" value="Genomic_DNA"/>
</dbReference>
<evidence type="ECO:0000256" key="3">
    <source>
        <dbReference type="ARBA" id="ARBA00022617"/>
    </source>
</evidence>
<dbReference type="GO" id="GO:0033539">
    <property type="term" value="P:fatty acid beta-oxidation using acyl-CoA dehydrogenase"/>
    <property type="evidence" value="ECO:0007669"/>
    <property type="project" value="TreeGrafter"/>
</dbReference>
<evidence type="ECO:0000256" key="7">
    <source>
        <dbReference type="ARBA" id="ARBA00023002"/>
    </source>
</evidence>
<gene>
    <name evidence="10" type="ORF">PENSTE_c004G07147</name>
</gene>
<organism evidence="10 11">
    <name type="scientific">Penicillium steckii</name>
    <dbReference type="NCBI Taxonomy" id="303698"/>
    <lineage>
        <taxon>Eukaryota</taxon>
        <taxon>Fungi</taxon>
        <taxon>Dikarya</taxon>
        <taxon>Ascomycota</taxon>
        <taxon>Pezizomycotina</taxon>
        <taxon>Eurotiomycetes</taxon>
        <taxon>Eurotiomycetidae</taxon>
        <taxon>Eurotiales</taxon>
        <taxon>Aspergillaceae</taxon>
        <taxon>Penicillium</taxon>
    </lineage>
</organism>
<dbReference type="InterPro" id="IPR037069">
    <property type="entry name" value="AcylCoA_DH/ox_N_sf"/>
</dbReference>
<dbReference type="SUPFAM" id="SSF56645">
    <property type="entry name" value="Acyl-CoA dehydrogenase NM domain-like"/>
    <property type="match status" value="1"/>
</dbReference>
<comment type="similarity">
    <text evidence="2">Belongs to the acyl-CoA dehydrogenase family.</text>
</comment>
<dbReference type="Pfam" id="PF02770">
    <property type="entry name" value="Acyl-CoA_dh_M"/>
    <property type="match status" value="1"/>
</dbReference>
<keyword evidence="5" id="KW-0479">Metal-binding</keyword>
<evidence type="ECO:0000256" key="8">
    <source>
        <dbReference type="ARBA" id="ARBA00023004"/>
    </source>
</evidence>
<evidence type="ECO:0000256" key="5">
    <source>
        <dbReference type="ARBA" id="ARBA00022723"/>
    </source>
</evidence>
<comment type="cofactor">
    <cofactor evidence="1">
        <name>FAD</name>
        <dbReference type="ChEBI" id="CHEBI:57692"/>
    </cofactor>
</comment>
<protein>
    <recommendedName>
        <fullName evidence="9">Cytochrome b5 heme-binding domain-containing protein</fullName>
    </recommendedName>
</protein>
<evidence type="ECO:0000256" key="6">
    <source>
        <dbReference type="ARBA" id="ARBA00022827"/>
    </source>
</evidence>
<dbReference type="InterPro" id="IPR013786">
    <property type="entry name" value="AcylCoA_DH/ox_N"/>
</dbReference>
<dbReference type="InterPro" id="IPR009075">
    <property type="entry name" value="AcylCo_DH/oxidase_C"/>
</dbReference>
<keyword evidence="4" id="KW-0285">Flavoprotein</keyword>
<dbReference type="OrthoDB" id="2588832at2759"/>
<dbReference type="InterPro" id="IPR050741">
    <property type="entry name" value="Acyl-CoA_dehydrogenase"/>
</dbReference>
<proteinExistence type="inferred from homology"/>
<dbReference type="Gene3D" id="2.40.110.10">
    <property type="entry name" value="Butyryl-CoA Dehydrogenase, subunit A, domain 2"/>
    <property type="match status" value="1"/>
</dbReference>
<dbReference type="GO" id="GO:0003995">
    <property type="term" value="F:acyl-CoA dehydrogenase activity"/>
    <property type="evidence" value="ECO:0007669"/>
    <property type="project" value="InterPro"/>
</dbReference>
<dbReference type="GO" id="GO:0046872">
    <property type="term" value="F:metal ion binding"/>
    <property type="evidence" value="ECO:0007669"/>
    <property type="project" value="UniProtKB-KW"/>
</dbReference>
<dbReference type="Pfam" id="PF02771">
    <property type="entry name" value="Acyl-CoA_dh_N"/>
    <property type="match status" value="1"/>
</dbReference>